<sequence length="152" mass="16920">MKTSFLTILAFHIRDLREARGITQAEIAEKLGMTSAGWGKVENGKSSLLVENLMKFCKVAGVGANETILLAEKLARELLNKVWAVSYSPLEDDNLIDGKNLVSATSYKVDSVMRKIIEKEMGNIIDTDFHSNIMKYASVYASFINVIPTKFK</sequence>
<organism evidence="2 3">
    <name type="scientific">Gibbsiella quercinecans</name>
    <dbReference type="NCBI Taxonomy" id="929813"/>
    <lineage>
        <taxon>Bacteria</taxon>
        <taxon>Pseudomonadati</taxon>
        <taxon>Pseudomonadota</taxon>
        <taxon>Gammaproteobacteria</taxon>
        <taxon>Enterobacterales</taxon>
        <taxon>Yersiniaceae</taxon>
        <taxon>Gibbsiella</taxon>
    </lineage>
</organism>
<dbReference type="EMBL" id="CP014136">
    <property type="protein sequence ID" value="ATA22485.1"/>
    <property type="molecule type" value="Genomic_DNA"/>
</dbReference>
<dbReference type="KEGG" id="gqu:AWC35_15715"/>
<protein>
    <submittedName>
        <fullName evidence="2">DNA-binding protein</fullName>
    </submittedName>
</protein>
<evidence type="ECO:0000313" key="3">
    <source>
        <dbReference type="Proteomes" id="UP000217182"/>
    </source>
</evidence>
<name>A0A250B8P5_9GAMM</name>
<dbReference type="SUPFAM" id="SSF47413">
    <property type="entry name" value="lambda repressor-like DNA-binding domains"/>
    <property type="match status" value="1"/>
</dbReference>
<dbReference type="AlphaFoldDB" id="A0A250B8P5"/>
<dbReference type="InterPro" id="IPR010982">
    <property type="entry name" value="Lambda_DNA-bd_dom_sf"/>
</dbReference>
<proteinExistence type="predicted"/>
<dbReference type="GO" id="GO:0003677">
    <property type="term" value="F:DNA binding"/>
    <property type="evidence" value="ECO:0007669"/>
    <property type="project" value="UniProtKB-KW"/>
</dbReference>
<dbReference type="SMART" id="SM00530">
    <property type="entry name" value="HTH_XRE"/>
    <property type="match status" value="1"/>
</dbReference>
<dbReference type="PROSITE" id="PS50943">
    <property type="entry name" value="HTH_CROC1"/>
    <property type="match status" value="1"/>
</dbReference>
<accession>A0A250B8P5</accession>
<dbReference type="Gene3D" id="1.10.260.40">
    <property type="entry name" value="lambda repressor-like DNA-binding domains"/>
    <property type="match status" value="1"/>
</dbReference>
<dbReference type="InterPro" id="IPR001387">
    <property type="entry name" value="Cro/C1-type_HTH"/>
</dbReference>
<dbReference type="CDD" id="cd00093">
    <property type="entry name" value="HTH_XRE"/>
    <property type="match status" value="1"/>
</dbReference>
<dbReference type="Proteomes" id="UP000217182">
    <property type="component" value="Chromosome"/>
</dbReference>
<reference evidence="2 3" key="1">
    <citation type="submission" date="2016-01" db="EMBL/GenBank/DDBJ databases">
        <authorList>
            <person name="Oliw E.H."/>
        </authorList>
    </citation>
    <scope>NUCLEOTIDE SEQUENCE [LARGE SCALE GENOMIC DNA]</scope>
    <source>
        <strain evidence="2 3">FRB97</strain>
    </source>
</reference>
<dbReference type="OrthoDB" id="6631158at2"/>
<keyword evidence="3" id="KW-1185">Reference proteome</keyword>
<dbReference type="Pfam" id="PF13560">
    <property type="entry name" value="HTH_31"/>
    <property type="match status" value="1"/>
</dbReference>
<gene>
    <name evidence="2" type="ORF">AWC35_15715</name>
</gene>
<evidence type="ECO:0000259" key="1">
    <source>
        <dbReference type="PROSITE" id="PS50943"/>
    </source>
</evidence>
<feature type="domain" description="HTH cro/C1-type" evidence="1">
    <location>
        <begin position="13"/>
        <end position="59"/>
    </location>
</feature>
<evidence type="ECO:0000313" key="2">
    <source>
        <dbReference type="EMBL" id="ATA22485.1"/>
    </source>
</evidence>
<keyword evidence="2" id="KW-0238">DNA-binding</keyword>